<dbReference type="Pfam" id="PF08445">
    <property type="entry name" value="FR47"/>
    <property type="match status" value="1"/>
</dbReference>
<dbReference type="RefSeq" id="WP_336350644.1">
    <property type="nucleotide sequence ID" value="NZ_JAZAQL010000002.1"/>
</dbReference>
<sequence>MASRSLVSALRAVAGRVAVGFGRLLGVRHEAMCVYATSLEEGTVATRLPPGVEVDVERVGDVSNLPASAATDAAPSDFVAVARDTADGTPGGVLGWAFARVDAPVRVGECVRPLAFEGAYVWGLFVEPAVRGDGVGTALVTTLTARVARDRTGAAFALVGRSNASSRAVFERVGFECVAETTRLAVLGRHPPTGLVLGTRTYREPR</sequence>
<dbReference type="Proteomes" id="UP001596395">
    <property type="component" value="Unassembled WGS sequence"/>
</dbReference>
<dbReference type="AlphaFoldDB" id="A0ABD5VF32"/>
<evidence type="ECO:0000259" key="1">
    <source>
        <dbReference type="PROSITE" id="PS51186"/>
    </source>
</evidence>
<accession>A0ABD5VF32</accession>
<feature type="domain" description="N-acetyltransferase" evidence="1">
    <location>
        <begin position="46"/>
        <end position="193"/>
    </location>
</feature>
<dbReference type="SUPFAM" id="SSF55729">
    <property type="entry name" value="Acyl-CoA N-acyltransferases (Nat)"/>
    <property type="match status" value="1"/>
</dbReference>
<dbReference type="GO" id="GO:0016746">
    <property type="term" value="F:acyltransferase activity"/>
    <property type="evidence" value="ECO:0007669"/>
    <property type="project" value="UniProtKB-KW"/>
</dbReference>
<gene>
    <name evidence="2" type="ORF">ACFQGB_12530</name>
</gene>
<reference evidence="2 3" key="1">
    <citation type="journal article" date="2019" name="Int. J. Syst. Evol. Microbiol.">
        <title>The Global Catalogue of Microorganisms (GCM) 10K type strain sequencing project: providing services to taxonomists for standard genome sequencing and annotation.</title>
        <authorList>
            <consortium name="The Broad Institute Genomics Platform"/>
            <consortium name="The Broad Institute Genome Sequencing Center for Infectious Disease"/>
            <person name="Wu L."/>
            <person name="Ma J."/>
        </authorList>
    </citation>
    <scope>NUCLEOTIDE SEQUENCE [LARGE SCALE GENOMIC DNA]</scope>
    <source>
        <strain evidence="2 3">GX26</strain>
    </source>
</reference>
<keyword evidence="2" id="KW-0808">Transferase</keyword>
<dbReference type="InterPro" id="IPR000182">
    <property type="entry name" value="GNAT_dom"/>
</dbReference>
<organism evidence="2 3">
    <name type="scientific">Halorubellus litoreus</name>
    <dbReference type="NCBI Taxonomy" id="755308"/>
    <lineage>
        <taxon>Archaea</taxon>
        <taxon>Methanobacteriati</taxon>
        <taxon>Methanobacteriota</taxon>
        <taxon>Stenosarchaea group</taxon>
        <taxon>Halobacteria</taxon>
        <taxon>Halobacteriales</taxon>
        <taxon>Halorubellaceae</taxon>
        <taxon>Halorubellus</taxon>
    </lineage>
</organism>
<evidence type="ECO:0000313" key="2">
    <source>
        <dbReference type="EMBL" id="MFC6953691.1"/>
    </source>
</evidence>
<dbReference type="PROSITE" id="PS51186">
    <property type="entry name" value="GNAT"/>
    <property type="match status" value="1"/>
</dbReference>
<keyword evidence="3" id="KW-1185">Reference proteome</keyword>
<proteinExistence type="predicted"/>
<dbReference type="Gene3D" id="3.40.630.30">
    <property type="match status" value="1"/>
</dbReference>
<keyword evidence="2" id="KW-0012">Acyltransferase</keyword>
<dbReference type="EC" id="2.3.1.-" evidence="2"/>
<comment type="caution">
    <text evidence="2">The sequence shown here is derived from an EMBL/GenBank/DDBJ whole genome shotgun (WGS) entry which is preliminary data.</text>
</comment>
<evidence type="ECO:0000313" key="3">
    <source>
        <dbReference type="Proteomes" id="UP001596395"/>
    </source>
</evidence>
<protein>
    <submittedName>
        <fullName evidence="2">GNAT family N-acetyltransferase</fullName>
        <ecNumber evidence="2">2.3.1.-</ecNumber>
    </submittedName>
</protein>
<dbReference type="EMBL" id="JBHSXN010000002">
    <property type="protein sequence ID" value="MFC6953691.1"/>
    <property type="molecule type" value="Genomic_DNA"/>
</dbReference>
<name>A0ABD5VF32_9EURY</name>
<dbReference type="InterPro" id="IPR013653">
    <property type="entry name" value="GCN5-like_dom"/>
</dbReference>
<dbReference type="InterPro" id="IPR016181">
    <property type="entry name" value="Acyl_CoA_acyltransferase"/>
</dbReference>